<evidence type="ECO:0000256" key="1">
    <source>
        <dbReference type="ARBA" id="ARBA00022679"/>
    </source>
</evidence>
<comment type="caution">
    <text evidence="4">The sequence shown here is derived from an EMBL/GenBank/DDBJ whole genome shotgun (WGS) entry which is preliminary data.</text>
</comment>
<dbReference type="STRING" id="1196324.A374_18184"/>
<dbReference type="PANTHER" id="PTHR10545">
    <property type="entry name" value="DIAMINE N-ACETYLTRANSFERASE"/>
    <property type="match status" value="1"/>
</dbReference>
<gene>
    <name evidence="4" type="ORF">A374_18184</name>
</gene>
<dbReference type="Gene3D" id="3.40.630.30">
    <property type="match status" value="1"/>
</dbReference>
<dbReference type="eggNOG" id="COG0456">
    <property type="taxonomic scope" value="Bacteria"/>
</dbReference>
<keyword evidence="5" id="KW-1185">Reference proteome</keyword>
<keyword evidence="2" id="KW-0012">Acyltransferase</keyword>
<dbReference type="CDD" id="cd04301">
    <property type="entry name" value="NAT_SF"/>
    <property type="match status" value="1"/>
</dbReference>
<accession>I8UAQ1</accession>
<organism evidence="4 5">
    <name type="scientific">Fictibacillus macauensis ZFHKF-1</name>
    <dbReference type="NCBI Taxonomy" id="1196324"/>
    <lineage>
        <taxon>Bacteria</taxon>
        <taxon>Bacillati</taxon>
        <taxon>Bacillota</taxon>
        <taxon>Bacilli</taxon>
        <taxon>Bacillales</taxon>
        <taxon>Fictibacillaceae</taxon>
        <taxon>Fictibacillus</taxon>
    </lineage>
</organism>
<dbReference type="SUPFAM" id="SSF55729">
    <property type="entry name" value="Acyl-CoA N-acyltransferases (Nat)"/>
    <property type="match status" value="1"/>
</dbReference>
<evidence type="ECO:0000259" key="3">
    <source>
        <dbReference type="PROSITE" id="PS51186"/>
    </source>
</evidence>
<dbReference type="InterPro" id="IPR016181">
    <property type="entry name" value="Acyl_CoA_acyltransferase"/>
</dbReference>
<dbReference type="Proteomes" id="UP000004080">
    <property type="component" value="Unassembled WGS sequence"/>
</dbReference>
<dbReference type="GO" id="GO:0008080">
    <property type="term" value="F:N-acetyltransferase activity"/>
    <property type="evidence" value="ECO:0007669"/>
    <property type="project" value="TreeGrafter"/>
</dbReference>
<proteinExistence type="predicted"/>
<name>I8UAQ1_9BACL</name>
<reference evidence="4 5" key="1">
    <citation type="journal article" date="2012" name="J. Bacteriol.">
        <title>Genome of Bacillus macauensis ZFHKF-1, a Long-Chain-Forming Bacterium.</title>
        <authorList>
            <person name="Cai L."/>
            <person name="Zhang T."/>
        </authorList>
    </citation>
    <scope>NUCLEOTIDE SEQUENCE [LARGE SCALE GENOMIC DNA]</scope>
    <source>
        <strain evidence="4 5">ZFHKF-1</strain>
    </source>
</reference>
<dbReference type="InterPro" id="IPR000182">
    <property type="entry name" value="GNAT_dom"/>
</dbReference>
<dbReference type="InterPro" id="IPR051016">
    <property type="entry name" value="Diverse_Substrate_AcTransf"/>
</dbReference>
<protein>
    <submittedName>
        <fullName evidence="4">GNAT family acetyltransferase</fullName>
    </submittedName>
</protein>
<dbReference type="AlphaFoldDB" id="I8UAQ1"/>
<sequence>MKPIAILNDLFVASHARGQGYGERLFTYALHYVKENGYATMSWKTAQDNETAQALYEKMGGVDTNAQWKNYEITLN</sequence>
<dbReference type="PANTHER" id="PTHR10545:SF42">
    <property type="entry name" value="ACETYLTRANSFERASE"/>
    <property type="match status" value="1"/>
</dbReference>
<dbReference type="EMBL" id="AKKV01000042">
    <property type="protein sequence ID" value="EIT83990.1"/>
    <property type="molecule type" value="Genomic_DNA"/>
</dbReference>
<evidence type="ECO:0000313" key="4">
    <source>
        <dbReference type="EMBL" id="EIT83990.1"/>
    </source>
</evidence>
<feature type="domain" description="N-acetyltransferase" evidence="3">
    <location>
        <begin position="1"/>
        <end position="76"/>
    </location>
</feature>
<dbReference type="PROSITE" id="PS51186">
    <property type="entry name" value="GNAT"/>
    <property type="match status" value="1"/>
</dbReference>
<evidence type="ECO:0000313" key="5">
    <source>
        <dbReference type="Proteomes" id="UP000004080"/>
    </source>
</evidence>
<keyword evidence="1 4" id="KW-0808">Transferase</keyword>
<dbReference type="PATRIC" id="fig|1196324.3.peg.3709"/>
<dbReference type="Pfam" id="PF00583">
    <property type="entry name" value="Acetyltransf_1"/>
    <property type="match status" value="1"/>
</dbReference>
<evidence type="ECO:0000256" key="2">
    <source>
        <dbReference type="ARBA" id="ARBA00023315"/>
    </source>
</evidence>